<keyword evidence="2 5" id="KW-0812">Transmembrane</keyword>
<sequence length="142" mass="14574">MAALVWLVAGVLLLAAEMLSGDFVLLMIGGAALAAAGASSVFGLVWVDVAVFAVSSVVLLALVRPAVKRRMLEGTHHKTNVEALVSSKAVVVSTVDAHSGQVKLGGEIWSARAYDETQVIEVGTSVTVMSISGATAVVWAEA</sequence>
<dbReference type="SUPFAM" id="SSF141322">
    <property type="entry name" value="NfeD domain-like"/>
    <property type="match status" value="1"/>
</dbReference>
<keyword evidence="7" id="KW-0645">Protease</keyword>
<evidence type="ECO:0000313" key="7">
    <source>
        <dbReference type="EMBL" id="MBP2478280.1"/>
    </source>
</evidence>
<comment type="subcellular location">
    <subcellularLocation>
        <location evidence="1">Membrane</location>
        <topology evidence="1">Multi-pass membrane protein</topology>
    </subcellularLocation>
</comment>
<evidence type="ECO:0000256" key="2">
    <source>
        <dbReference type="ARBA" id="ARBA00022692"/>
    </source>
</evidence>
<dbReference type="GO" id="GO:0008233">
    <property type="term" value="F:peptidase activity"/>
    <property type="evidence" value="ECO:0007669"/>
    <property type="project" value="UniProtKB-KW"/>
</dbReference>
<evidence type="ECO:0000256" key="1">
    <source>
        <dbReference type="ARBA" id="ARBA00004141"/>
    </source>
</evidence>
<feature type="domain" description="NfeD-like C-terminal" evidence="6">
    <location>
        <begin position="81"/>
        <end position="139"/>
    </location>
</feature>
<dbReference type="EMBL" id="JAGIOO010000001">
    <property type="protein sequence ID" value="MBP2478280.1"/>
    <property type="molecule type" value="Genomic_DNA"/>
</dbReference>
<dbReference type="Pfam" id="PF01957">
    <property type="entry name" value="NfeD"/>
    <property type="match status" value="1"/>
</dbReference>
<comment type="caution">
    <text evidence="7">The sequence shown here is derived from an EMBL/GenBank/DDBJ whole genome shotgun (WGS) entry which is preliminary data.</text>
</comment>
<evidence type="ECO:0000259" key="6">
    <source>
        <dbReference type="Pfam" id="PF01957"/>
    </source>
</evidence>
<reference evidence="7 8" key="1">
    <citation type="submission" date="2021-03" db="EMBL/GenBank/DDBJ databases">
        <title>Sequencing the genomes of 1000 actinobacteria strains.</title>
        <authorList>
            <person name="Klenk H.-P."/>
        </authorList>
    </citation>
    <scope>NUCLEOTIDE SEQUENCE [LARGE SCALE GENOMIC DNA]</scope>
    <source>
        <strain evidence="7 8">DSM 44580</strain>
    </source>
</reference>
<protein>
    <submittedName>
        <fullName evidence="7">Membrane protein implicated in regulation of membrane protease activity</fullName>
    </submittedName>
</protein>
<evidence type="ECO:0000313" key="8">
    <source>
        <dbReference type="Proteomes" id="UP001519363"/>
    </source>
</evidence>
<dbReference type="RefSeq" id="WP_086789588.1">
    <property type="nucleotide sequence ID" value="NZ_JAGIOO010000001.1"/>
</dbReference>
<gene>
    <name evidence="7" type="ORF">JOF53_007152</name>
</gene>
<dbReference type="PANTHER" id="PTHR33507:SF3">
    <property type="entry name" value="INNER MEMBRANE PROTEIN YBBJ"/>
    <property type="match status" value="1"/>
</dbReference>
<evidence type="ECO:0000256" key="4">
    <source>
        <dbReference type="ARBA" id="ARBA00023136"/>
    </source>
</evidence>
<keyword evidence="8" id="KW-1185">Reference proteome</keyword>
<dbReference type="PANTHER" id="PTHR33507">
    <property type="entry name" value="INNER MEMBRANE PROTEIN YBBJ"/>
    <property type="match status" value="1"/>
</dbReference>
<name>A0ABS5AP15_9PSEU</name>
<proteinExistence type="predicted"/>
<keyword evidence="4 5" id="KW-0472">Membrane</keyword>
<organism evidence="7 8">
    <name type="scientific">Crossiella equi</name>
    <dbReference type="NCBI Taxonomy" id="130796"/>
    <lineage>
        <taxon>Bacteria</taxon>
        <taxon>Bacillati</taxon>
        <taxon>Actinomycetota</taxon>
        <taxon>Actinomycetes</taxon>
        <taxon>Pseudonocardiales</taxon>
        <taxon>Pseudonocardiaceae</taxon>
        <taxon>Crossiella</taxon>
    </lineage>
</organism>
<dbReference type="InterPro" id="IPR002810">
    <property type="entry name" value="NfeD-like_C"/>
</dbReference>
<dbReference type="InterPro" id="IPR012340">
    <property type="entry name" value="NA-bd_OB-fold"/>
</dbReference>
<dbReference type="InterPro" id="IPR052165">
    <property type="entry name" value="Membrane_assoc_protease"/>
</dbReference>
<evidence type="ECO:0000256" key="3">
    <source>
        <dbReference type="ARBA" id="ARBA00022989"/>
    </source>
</evidence>
<feature type="transmembrane region" description="Helical" evidence="5">
    <location>
        <begin position="44"/>
        <end position="63"/>
    </location>
</feature>
<keyword evidence="3 5" id="KW-1133">Transmembrane helix</keyword>
<accession>A0ABS5AP15</accession>
<evidence type="ECO:0000256" key="5">
    <source>
        <dbReference type="SAM" id="Phobius"/>
    </source>
</evidence>
<dbReference type="Proteomes" id="UP001519363">
    <property type="component" value="Unassembled WGS sequence"/>
</dbReference>
<dbReference type="Gene3D" id="2.40.50.140">
    <property type="entry name" value="Nucleic acid-binding proteins"/>
    <property type="match status" value="1"/>
</dbReference>
<dbReference type="GO" id="GO:0006508">
    <property type="term" value="P:proteolysis"/>
    <property type="evidence" value="ECO:0007669"/>
    <property type="project" value="UniProtKB-KW"/>
</dbReference>
<keyword evidence="7" id="KW-0378">Hydrolase</keyword>